<protein>
    <submittedName>
        <fullName evidence="3">Sugar transferase</fullName>
    </submittedName>
</protein>
<organism evidence="3 4">
    <name type="scientific">Pelagicoccus albus</name>
    <dbReference type="NCBI Taxonomy" id="415222"/>
    <lineage>
        <taxon>Bacteria</taxon>
        <taxon>Pseudomonadati</taxon>
        <taxon>Verrucomicrobiota</taxon>
        <taxon>Opitutia</taxon>
        <taxon>Puniceicoccales</taxon>
        <taxon>Pelagicoccaceae</taxon>
        <taxon>Pelagicoccus</taxon>
    </lineage>
</organism>
<sequence>MQPNPHLEDEDIVKYWSKAGTPLGKARLKFRVKFKRALWASVLALSLGLKRVIDVIISACALLALSPVYAATALLIKLEDRGPIFFKQERVGYRGSRFYMWKFRSMVINADQIKDQLLAQNEHGSDTVTFKMKHDPRITRIGRFIRKYSVDELPQFWNVFRGDMSIVGPRPCVPREVVMYTVEDRARLLAKPGLTCFWQVAGRADIDFAGQVRLDVEYIRSESVWLDIKLLFKTVPAVLLGKGAY</sequence>
<accession>A0A7X1B6F6</accession>
<dbReference type="PANTHER" id="PTHR30576:SF10">
    <property type="entry name" value="SLL5057 PROTEIN"/>
    <property type="match status" value="1"/>
</dbReference>
<evidence type="ECO:0000313" key="4">
    <source>
        <dbReference type="Proteomes" id="UP000526501"/>
    </source>
</evidence>
<dbReference type="Proteomes" id="UP000526501">
    <property type="component" value="Unassembled WGS sequence"/>
</dbReference>
<dbReference type="PANTHER" id="PTHR30576">
    <property type="entry name" value="COLANIC BIOSYNTHESIS UDP-GLUCOSE LIPID CARRIER TRANSFERASE"/>
    <property type="match status" value="1"/>
</dbReference>
<dbReference type="AlphaFoldDB" id="A0A7X1B6F6"/>
<evidence type="ECO:0000256" key="1">
    <source>
        <dbReference type="ARBA" id="ARBA00006464"/>
    </source>
</evidence>
<dbReference type="GO" id="GO:0016780">
    <property type="term" value="F:phosphotransferase activity, for other substituted phosphate groups"/>
    <property type="evidence" value="ECO:0007669"/>
    <property type="project" value="TreeGrafter"/>
</dbReference>
<dbReference type="EMBL" id="JACHVC010000012">
    <property type="protein sequence ID" value="MBC2606526.1"/>
    <property type="molecule type" value="Genomic_DNA"/>
</dbReference>
<keyword evidence="3" id="KW-0808">Transferase</keyword>
<dbReference type="RefSeq" id="WP_185660396.1">
    <property type="nucleotide sequence ID" value="NZ_CAWPOO010000012.1"/>
</dbReference>
<feature type="domain" description="Bacterial sugar transferase" evidence="2">
    <location>
        <begin position="50"/>
        <end position="239"/>
    </location>
</feature>
<evidence type="ECO:0000259" key="2">
    <source>
        <dbReference type="Pfam" id="PF02397"/>
    </source>
</evidence>
<evidence type="ECO:0000313" key="3">
    <source>
        <dbReference type="EMBL" id="MBC2606526.1"/>
    </source>
</evidence>
<dbReference type="Pfam" id="PF02397">
    <property type="entry name" value="Bac_transf"/>
    <property type="match status" value="1"/>
</dbReference>
<reference evidence="3 4" key="1">
    <citation type="submission" date="2020-07" db="EMBL/GenBank/DDBJ databases">
        <authorList>
            <person name="Feng X."/>
        </authorList>
    </citation>
    <scope>NUCLEOTIDE SEQUENCE [LARGE SCALE GENOMIC DNA]</scope>
    <source>
        <strain evidence="3 4">JCM23202</strain>
    </source>
</reference>
<comment type="caution">
    <text evidence="3">The sequence shown here is derived from an EMBL/GenBank/DDBJ whole genome shotgun (WGS) entry which is preliminary data.</text>
</comment>
<keyword evidence="4" id="KW-1185">Reference proteome</keyword>
<name>A0A7X1B6F6_9BACT</name>
<dbReference type="InterPro" id="IPR003362">
    <property type="entry name" value="Bact_transf"/>
</dbReference>
<comment type="similarity">
    <text evidence="1">Belongs to the bacterial sugar transferase family.</text>
</comment>
<proteinExistence type="inferred from homology"/>
<gene>
    <name evidence="3" type="ORF">H5P27_10780</name>
</gene>